<dbReference type="Ensembl" id="ENSGACT00000026822.1">
    <property type="protein sequence ID" value="ENSGACP00000026770.1"/>
    <property type="gene ID" value="ENSGACG00000020258.1"/>
</dbReference>
<dbReference type="STRING" id="69293.ENSGACP00000026770"/>
<dbReference type="Bgee" id="ENSGACG00000020258">
    <property type="expression patterns" value="Expressed in diencephalon and 8 other cell types or tissues"/>
</dbReference>
<proteinExistence type="predicted"/>
<evidence type="ECO:0000313" key="1">
    <source>
        <dbReference type="Ensembl" id="ENSGACP00000026770.1"/>
    </source>
</evidence>
<reference evidence="1" key="2">
    <citation type="submission" date="2024-04" db="UniProtKB">
        <authorList>
            <consortium name="Ensembl"/>
        </authorList>
    </citation>
    <scope>IDENTIFICATION</scope>
</reference>
<dbReference type="eggNOG" id="ENOG502S0AY">
    <property type="taxonomic scope" value="Eukaryota"/>
</dbReference>
<name>G3QA54_GASAC</name>
<dbReference type="InParanoid" id="G3QA54"/>
<protein>
    <submittedName>
        <fullName evidence="1">Uncharacterized protein</fullName>
    </submittedName>
</protein>
<sequence length="279" mass="29370">MEGGLLLDVVVGEGAAIFQLLAGKDQPLLIWGDAFLILDLGLHVLDGVAGLDLQRDGLASEGLHKDLHASPQTQHKMEGGFLLDVVVGEGAAIFQLLAGKDQPLLIWGDAFLILDLGLHVLDGVAGLDLQRDGLASEGLHEDLHASPQTQHKMEGGFLLDVVVGEGAAIFQLLAGKDQPLLIWGDAFLILDLGLHVLDGVAGLDLQRDGLASEGLHKDLHASPQTQHKMEGGFLLDVVVGEGAAIFQLLAGKDQPLLIWGDAFLILDLGLHVLDGVAGL</sequence>
<dbReference type="AlphaFoldDB" id="G3QA54"/>
<accession>G3QA54</accession>
<reference evidence="1" key="1">
    <citation type="submission" date="2006-01" db="EMBL/GenBank/DDBJ databases">
        <authorList>
            <person name="Lindblad-Toh K."/>
            <person name="Mauceli E."/>
            <person name="Grabherr M."/>
            <person name="Chang J.L."/>
            <person name="Lander E.S."/>
        </authorList>
    </citation>
    <scope>NUCLEOTIDE SEQUENCE [LARGE SCALE GENOMIC DNA]</scope>
</reference>
<organism evidence="1">
    <name type="scientific">Gasterosteus aculeatus</name>
    <name type="common">Three-spined stickleback</name>
    <dbReference type="NCBI Taxonomy" id="69293"/>
    <lineage>
        <taxon>Eukaryota</taxon>
        <taxon>Metazoa</taxon>
        <taxon>Chordata</taxon>
        <taxon>Craniata</taxon>
        <taxon>Vertebrata</taxon>
        <taxon>Euteleostomi</taxon>
        <taxon>Actinopterygii</taxon>
        <taxon>Neopterygii</taxon>
        <taxon>Teleostei</taxon>
        <taxon>Neoteleostei</taxon>
        <taxon>Acanthomorphata</taxon>
        <taxon>Eupercaria</taxon>
        <taxon>Perciformes</taxon>
        <taxon>Cottioidei</taxon>
        <taxon>Gasterosteales</taxon>
        <taxon>Gasterosteidae</taxon>
        <taxon>Gasterosteus</taxon>
    </lineage>
</organism>